<feature type="transmembrane region" description="Helical" evidence="7">
    <location>
        <begin position="184"/>
        <end position="206"/>
    </location>
</feature>
<name>A0A9D4UW51_ADICA</name>
<dbReference type="PANTHER" id="PTHR21716">
    <property type="entry name" value="TRANSMEMBRANE PROTEIN"/>
    <property type="match status" value="1"/>
</dbReference>
<evidence type="ECO:0000313" key="9">
    <source>
        <dbReference type="EMBL" id="KAI5074897.1"/>
    </source>
</evidence>
<dbReference type="OrthoDB" id="5970161at2759"/>
<comment type="caution">
    <text evidence="9">The sequence shown here is derived from an EMBL/GenBank/DDBJ whole genome shotgun (WGS) entry which is preliminary data.</text>
</comment>
<sequence>MSWSETEQSRSSSPIPWKEMFESAASSPLVPHVPGSLSATRSSPALGYMSKSIEANSQAKKDSRKPPLPCKDVSEPSSATTNLETAPAIVHSVQDDHSVNYNAHASRLLQPTESSNESSDSYQQLAVYIAMAHAVLIFLVIVLYGIWKLLECYRRPIQWAVLCSMPLRAIHGTIVEFWETSLNQGLLGTVLAIPFAFCRALILTSLDARLAVMHLFGKRQSQTGRTVKFTILMEWLVAFAVMTLAFESMGGIALAVVPFVVITLYTVGVFLGLMPEIEDLETESKRSLLSSEPSHRWEQARSLLGWILLPFTKAYKLLGSRITSVFLNNLHHLVAIFLMVLMIVGSLSGLVLFSYKIGHEGKGVVVALKSHVERSNYIEKVGLKQWMEDNNVPELIDTYAGKAYDTVSGQIDVFAAKYQMTELADASKQYLIGLAQGQRRKILANSSDLTSENCSDLAPPVPSHPVLDRAHSLMQRFRDYDVKGAYFEIQQSALLLLEHFNIPRDEILERARQAGERWLGVGKHVFANSSKLAYAITRLFIASASTILSGAPELISFCADSFVFFSVLHYLVASKSGGVMEQVLSMLPLSDSTRTRCAVVLDHAVSSVLLATVKAAFFQAMFTWLLFRVLKIHFLYMCTLLAFTSALLPIVPTWWSSVPAGVQLAIEGRYISAILLIAAHIGLMDYGVGAIQSGIPGHNAYLTGLSIAGGMALFSSAIEGAIIGPLLMTVAISLKNLYTEFVLTNAKRKF</sequence>
<keyword evidence="10" id="KW-1185">Reference proteome</keyword>
<evidence type="ECO:0000256" key="6">
    <source>
        <dbReference type="SAM" id="MobiDB-lite"/>
    </source>
</evidence>
<feature type="region of interest" description="Disordered" evidence="6">
    <location>
        <begin position="24"/>
        <end position="43"/>
    </location>
</feature>
<evidence type="ECO:0000256" key="5">
    <source>
        <dbReference type="ARBA" id="ARBA00023136"/>
    </source>
</evidence>
<proteinExistence type="inferred from homology"/>
<evidence type="ECO:0008006" key="11">
    <source>
        <dbReference type="Google" id="ProtNLM"/>
    </source>
</evidence>
<feature type="transmembrane region" description="Helical" evidence="7">
    <location>
        <begin position="125"/>
        <end position="147"/>
    </location>
</feature>
<evidence type="ECO:0000313" key="8">
    <source>
        <dbReference type="EMBL" id="KAI5074312.1"/>
    </source>
</evidence>
<evidence type="ECO:0000256" key="1">
    <source>
        <dbReference type="ARBA" id="ARBA00004141"/>
    </source>
</evidence>
<protein>
    <recommendedName>
        <fullName evidence="11">Transmembrane protein</fullName>
    </recommendedName>
</protein>
<dbReference type="EMBL" id="JABFUD020000010">
    <property type="protein sequence ID" value="KAI5074897.1"/>
    <property type="molecule type" value="Genomic_DNA"/>
</dbReference>
<keyword evidence="4 7" id="KW-1133">Transmembrane helix</keyword>
<evidence type="ECO:0000256" key="7">
    <source>
        <dbReference type="SAM" id="Phobius"/>
    </source>
</evidence>
<reference evidence="9" key="1">
    <citation type="submission" date="2021-01" db="EMBL/GenBank/DDBJ databases">
        <title>Adiantum capillus-veneris genome.</title>
        <authorList>
            <person name="Fang Y."/>
            <person name="Liao Q."/>
        </authorList>
    </citation>
    <scope>NUCLEOTIDE SEQUENCE</scope>
    <source>
        <strain evidence="9">H3</strain>
        <tissue evidence="9">Leaf</tissue>
    </source>
</reference>
<dbReference type="PANTHER" id="PTHR21716:SF4">
    <property type="entry name" value="TRANSMEMBRANE PROTEIN 245"/>
    <property type="match status" value="1"/>
</dbReference>
<evidence type="ECO:0000256" key="3">
    <source>
        <dbReference type="ARBA" id="ARBA00022692"/>
    </source>
</evidence>
<evidence type="ECO:0000256" key="4">
    <source>
        <dbReference type="ARBA" id="ARBA00022989"/>
    </source>
</evidence>
<keyword evidence="3 7" id="KW-0812">Transmembrane</keyword>
<dbReference type="InterPro" id="IPR002549">
    <property type="entry name" value="AI-2E-like"/>
</dbReference>
<dbReference type="EMBL" id="JABFUD020000010">
    <property type="protein sequence ID" value="KAI5074312.1"/>
    <property type="molecule type" value="Genomic_DNA"/>
</dbReference>
<feature type="transmembrane region" description="Helical" evidence="7">
    <location>
        <begin position="330"/>
        <end position="353"/>
    </location>
</feature>
<feature type="transmembrane region" description="Helical" evidence="7">
    <location>
        <begin position="670"/>
        <end position="688"/>
    </location>
</feature>
<dbReference type="GO" id="GO:0016020">
    <property type="term" value="C:membrane"/>
    <property type="evidence" value="ECO:0007669"/>
    <property type="project" value="UniProtKB-SubCell"/>
</dbReference>
<comment type="similarity">
    <text evidence="2">Belongs to the autoinducer-2 exporter (AI-2E) (TC 2.A.86) family.</text>
</comment>
<feature type="transmembrane region" description="Helical" evidence="7">
    <location>
        <begin position="227"/>
        <end position="246"/>
    </location>
</feature>
<feature type="transmembrane region" description="Helical" evidence="7">
    <location>
        <begin position="252"/>
        <end position="273"/>
    </location>
</feature>
<feature type="transmembrane region" description="Helical" evidence="7">
    <location>
        <begin position="300"/>
        <end position="318"/>
    </location>
</feature>
<evidence type="ECO:0000256" key="2">
    <source>
        <dbReference type="ARBA" id="ARBA00009773"/>
    </source>
</evidence>
<comment type="subcellular location">
    <subcellularLocation>
        <location evidence="1">Membrane</location>
        <topology evidence="1">Multi-pass membrane protein</topology>
    </subcellularLocation>
</comment>
<gene>
    <name evidence="8" type="ORF">GOP47_0010273</name>
    <name evidence="9" type="ORF">GOP47_0010858</name>
</gene>
<dbReference type="Proteomes" id="UP000886520">
    <property type="component" value="Chromosome 10"/>
</dbReference>
<feature type="transmembrane region" description="Helical" evidence="7">
    <location>
        <begin position="700"/>
        <end position="728"/>
    </location>
</feature>
<feature type="region of interest" description="Disordered" evidence="6">
    <location>
        <begin position="53"/>
        <end position="78"/>
    </location>
</feature>
<dbReference type="AlphaFoldDB" id="A0A9D4UW51"/>
<organism evidence="9 10">
    <name type="scientific">Adiantum capillus-veneris</name>
    <name type="common">Maidenhair fern</name>
    <dbReference type="NCBI Taxonomy" id="13818"/>
    <lineage>
        <taxon>Eukaryota</taxon>
        <taxon>Viridiplantae</taxon>
        <taxon>Streptophyta</taxon>
        <taxon>Embryophyta</taxon>
        <taxon>Tracheophyta</taxon>
        <taxon>Polypodiopsida</taxon>
        <taxon>Polypodiidae</taxon>
        <taxon>Polypodiales</taxon>
        <taxon>Pteridineae</taxon>
        <taxon>Pteridaceae</taxon>
        <taxon>Vittarioideae</taxon>
        <taxon>Adiantum</taxon>
    </lineage>
</organism>
<feature type="transmembrane region" description="Helical" evidence="7">
    <location>
        <begin position="634"/>
        <end position="655"/>
    </location>
</feature>
<feature type="transmembrane region" description="Helical" evidence="7">
    <location>
        <begin position="608"/>
        <end position="627"/>
    </location>
</feature>
<evidence type="ECO:0000313" key="10">
    <source>
        <dbReference type="Proteomes" id="UP000886520"/>
    </source>
</evidence>
<keyword evidence="5 7" id="KW-0472">Membrane</keyword>
<accession>A0A9D4UW51</accession>